<organism evidence="2 3">
    <name type="scientific">Phialocephala subalpina</name>
    <dbReference type="NCBI Taxonomy" id="576137"/>
    <lineage>
        <taxon>Eukaryota</taxon>
        <taxon>Fungi</taxon>
        <taxon>Dikarya</taxon>
        <taxon>Ascomycota</taxon>
        <taxon>Pezizomycotina</taxon>
        <taxon>Leotiomycetes</taxon>
        <taxon>Helotiales</taxon>
        <taxon>Mollisiaceae</taxon>
        <taxon>Phialocephala</taxon>
        <taxon>Phialocephala fortinii species complex</taxon>
    </lineage>
</organism>
<evidence type="ECO:0000313" key="2">
    <source>
        <dbReference type="EMBL" id="CZR65388.1"/>
    </source>
</evidence>
<evidence type="ECO:0000256" key="1">
    <source>
        <dbReference type="SAM" id="MobiDB-lite"/>
    </source>
</evidence>
<dbReference type="AlphaFoldDB" id="A0A1L7XK48"/>
<name>A0A1L7XK48_9HELO</name>
<gene>
    <name evidence="2" type="ORF">PAC_15288</name>
</gene>
<sequence length="211" mass="23946">MSLTPITRKTRPIPHALPAERSPSPSILGFDPPPLMAKVKALSIDPGGRGSTTIMHQLYRTHRLLDLVAKHPPFYNSSHQSYEREISRLPTSPREIFISKPSLQPGVSDLRLYYGDEDVNCIAGAEVDESWFGLDFDTSVEAEMEGHGEVGLRKRWGIPIPARYKMWQLFFAHRDYFWRLGLCVPGGDPLDWGRKHYDFGKGDEDEAPEEL</sequence>
<keyword evidence="3" id="KW-1185">Reference proteome</keyword>
<protein>
    <submittedName>
        <fullName evidence="2">Uncharacterized protein</fullName>
    </submittedName>
</protein>
<dbReference type="STRING" id="576137.A0A1L7XK48"/>
<accession>A0A1L7XK48</accession>
<dbReference type="Proteomes" id="UP000184330">
    <property type="component" value="Unassembled WGS sequence"/>
</dbReference>
<proteinExistence type="predicted"/>
<feature type="region of interest" description="Disordered" evidence="1">
    <location>
        <begin position="1"/>
        <end position="25"/>
    </location>
</feature>
<dbReference type="EMBL" id="FJOG01000030">
    <property type="protein sequence ID" value="CZR65388.1"/>
    <property type="molecule type" value="Genomic_DNA"/>
</dbReference>
<dbReference type="OrthoDB" id="438440at2759"/>
<reference evidence="2 3" key="1">
    <citation type="submission" date="2016-03" db="EMBL/GenBank/DDBJ databases">
        <authorList>
            <person name="Ploux O."/>
        </authorList>
    </citation>
    <scope>NUCLEOTIDE SEQUENCE [LARGE SCALE GENOMIC DNA]</scope>
    <source>
        <strain evidence="2 3">UAMH 11012</strain>
    </source>
</reference>
<evidence type="ECO:0000313" key="3">
    <source>
        <dbReference type="Proteomes" id="UP000184330"/>
    </source>
</evidence>